<keyword evidence="11" id="KW-1185">Reference proteome</keyword>
<dbReference type="GO" id="GO:0006094">
    <property type="term" value="P:gluconeogenesis"/>
    <property type="evidence" value="ECO:0007669"/>
    <property type="project" value="UniProtKB-UniRule"/>
</dbReference>
<evidence type="ECO:0000313" key="10">
    <source>
        <dbReference type="EMBL" id="ADD79583.1"/>
    </source>
</evidence>
<dbReference type="OrthoDB" id="9781415at2"/>
<dbReference type="SMART" id="SM00855">
    <property type="entry name" value="PGAM"/>
    <property type="match status" value="1"/>
</dbReference>
<evidence type="ECO:0000256" key="4">
    <source>
        <dbReference type="ARBA" id="ARBA00023152"/>
    </source>
</evidence>
<evidence type="ECO:0000256" key="9">
    <source>
        <dbReference type="PIRSR" id="PIRSR613078-3"/>
    </source>
</evidence>
<dbReference type="GO" id="GO:0006096">
    <property type="term" value="P:glycolytic process"/>
    <property type="evidence" value="ECO:0007669"/>
    <property type="project" value="UniProtKB-UniRule"/>
</dbReference>
<feature type="binding site" evidence="6 8">
    <location>
        <position position="61"/>
    </location>
    <ligand>
        <name>substrate</name>
    </ligand>
</feature>
<comment type="pathway">
    <text evidence="6">Carbohydrate degradation; glycolysis; pyruvate from D-glyceraldehyde 3-phosphate: step 3/5.</text>
</comment>
<feature type="binding site" evidence="6 8">
    <location>
        <begin position="88"/>
        <end position="91"/>
    </location>
    <ligand>
        <name>substrate</name>
    </ligand>
</feature>
<keyword evidence="3 6" id="KW-0312">Gluconeogenesis</keyword>
<gene>
    <name evidence="6" type="primary">gpmA</name>
    <name evidence="10" type="ordered locus">RIEPE_0237</name>
</gene>
<evidence type="ECO:0000256" key="6">
    <source>
        <dbReference type="HAMAP-Rule" id="MF_01039"/>
    </source>
</evidence>
<comment type="function">
    <text evidence="6">Catalyzes the interconversion of 2-phosphoglycerate and 3-phosphoglycerate.</text>
</comment>
<comment type="similarity">
    <text evidence="2 6">Belongs to the phosphoglycerate mutase family. BPG-dependent PGAM subfamily.</text>
</comment>
<dbReference type="GO" id="GO:0004619">
    <property type="term" value="F:phosphoglycerate mutase activity"/>
    <property type="evidence" value="ECO:0007669"/>
    <property type="project" value="UniProtKB-UniRule"/>
</dbReference>
<reference evidence="10" key="1">
    <citation type="submission" date="2008-05" db="EMBL/GenBank/DDBJ databases">
        <title>Genome sequence of Riesia pediculicola USDA.</title>
        <authorList>
            <person name="Kirkness E.F."/>
        </authorList>
    </citation>
    <scope>NUCLEOTIDE SEQUENCE [LARGE SCALE GENOMIC DNA]</scope>
    <source>
        <strain evidence="10">USDA</strain>
    </source>
</reference>
<dbReference type="PANTHER" id="PTHR11931">
    <property type="entry name" value="PHOSPHOGLYCERATE MUTASE"/>
    <property type="match status" value="1"/>
</dbReference>
<feature type="active site" description="Tele-phosphohistidine intermediate" evidence="6 7">
    <location>
        <position position="10"/>
    </location>
</feature>
<dbReference type="Gene3D" id="3.40.50.1240">
    <property type="entry name" value="Phosphoglycerate mutase-like"/>
    <property type="match status" value="1"/>
</dbReference>
<evidence type="ECO:0000256" key="1">
    <source>
        <dbReference type="ARBA" id="ARBA00000380"/>
    </source>
</evidence>
<keyword evidence="4 6" id="KW-0324">Glycolysis</keyword>
<evidence type="ECO:0000256" key="8">
    <source>
        <dbReference type="PIRSR" id="PIRSR613078-2"/>
    </source>
</evidence>
<dbReference type="NCBIfam" id="NF010713">
    <property type="entry name" value="PRK14115.1"/>
    <property type="match status" value="1"/>
</dbReference>
<dbReference type="Pfam" id="PF00300">
    <property type="entry name" value="His_Phos_1"/>
    <property type="match status" value="1"/>
</dbReference>
<dbReference type="HAMAP" id="MF_01039">
    <property type="entry name" value="PGAM_GpmA"/>
    <property type="match status" value="1"/>
</dbReference>
<feature type="binding site" evidence="6 8">
    <location>
        <begin position="22"/>
        <end position="23"/>
    </location>
    <ligand>
        <name>substrate</name>
    </ligand>
</feature>
<dbReference type="eggNOG" id="COG0588">
    <property type="taxonomic scope" value="Bacteria"/>
</dbReference>
<comment type="catalytic activity">
    <reaction evidence="1 6">
        <text>(2R)-2-phosphoglycerate = (2R)-3-phosphoglycerate</text>
        <dbReference type="Rhea" id="RHEA:15901"/>
        <dbReference type="ChEBI" id="CHEBI:58272"/>
        <dbReference type="ChEBI" id="CHEBI:58289"/>
        <dbReference type="EC" id="5.4.2.11"/>
    </reaction>
</comment>
<dbReference type="CDD" id="cd07067">
    <property type="entry name" value="HP_PGM_like"/>
    <property type="match status" value="1"/>
</dbReference>
<dbReference type="FunFam" id="3.40.50.1240:FF:000003">
    <property type="entry name" value="2,3-bisphosphoglycerate-dependent phosphoglycerate mutase"/>
    <property type="match status" value="1"/>
</dbReference>
<feature type="site" description="Transition state stabilizer" evidence="6 9">
    <location>
        <position position="181"/>
    </location>
</feature>
<evidence type="ECO:0000313" key="11">
    <source>
        <dbReference type="Proteomes" id="UP000001700"/>
    </source>
</evidence>
<dbReference type="PIRSF" id="PIRSF000709">
    <property type="entry name" value="6PFK_2-Ptase"/>
    <property type="match status" value="1"/>
</dbReference>
<comment type="subunit">
    <text evidence="6">Homodimer.</text>
</comment>
<protein>
    <recommendedName>
        <fullName evidence="6">2,3-bisphosphoglycerate-dependent phosphoglycerate mutase</fullName>
        <shortName evidence="6">BPG-dependent PGAM</shortName>
        <shortName evidence="6">PGAM</shortName>
        <shortName evidence="6">Phosphoglyceromutase</shortName>
        <shortName evidence="6">dPGM</shortName>
        <ecNumber evidence="6">5.4.2.11</ecNumber>
    </recommendedName>
</protein>
<keyword evidence="5 6" id="KW-0413">Isomerase</keyword>
<proteinExistence type="inferred from homology"/>
<accession>D4G840</accession>
<dbReference type="STRING" id="515618.RIEPE_0237"/>
<dbReference type="NCBIfam" id="TIGR01258">
    <property type="entry name" value="pgm_1"/>
    <property type="match status" value="1"/>
</dbReference>
<feature type="binding site" evidence="6 8">
    <location>
        <begin position="9"/>
        <end position="16"/>
    </location>
    <ligand>
        <name>substrate</name>
    </ligand>
</feature>
<dbReference type="AlphaFoldDB" id="D4G840"/>
<sequence>MFVRLVIIRHGTSIWNQLNKFTGWTDVPLSKEGYIEAKKAGKILKKNRITFDVAYTSFLKRAIHTLWEVLKEIDKSWIPVYKTWNLNERHYGALQGLNKEEVSKEYGKDQVELWRRSFKIKPPSLKENSVFMKDVRYNTIIKKNFPDSESLEDTLKRVVPLWKEEIKPKIKRKNKVLIVAHGNSLRALAKHLENISEESISKLNIPTAKPIVYEFDRNIDVINRYYL</sequence>
<name>D4G840_RIEPU</name>
<evidence type="ECO:0000256" key="3">
    <source>
        <dbReference type="ARBA" id="ARBA00022432"/>
    </source>
</evidence>
<dbReference type="RefSeq" id="WP_013087571.1">
    <property type="nucleotide sequence ID" value="NC_014109.1"/>
</dbReference>
<dbReference type="HOGENOM" id="CLU_033323_1_1_6"/>
<dbReference type="InterPro" id="IPR013078">
    <property type="entry name" value="His_Pase_superF_clade-1"/>
</dbReference>
<dbReference type="InterPro" id="IPR005952">
    <property type="entry name" value="Phosphogly_mut1"/>
</dbReference>
<dbReference type="Proteomes" id="UP000001700">
    <property type="component" value="Chromosome"/>
</dbReference>
<evidence type="ECO:0000256" key="2">
    <source>
        <dbReference type="ARBA" id="ARBA00006717"/>
    </source>
</evidence>
<organism evidence="10 11">
    <name type="scientific">Riesia pediculicola (strain USDA)</name>
    <dbReference type="NCBI Taxonomy" id="515618"/>
    <lineage>
        <taxon>Bacteria</taxon>
        <taxon>Pseudomonadati</taxon>
        <taxon>Pseudomonadota</taxon>
        <taxon>Gammaproteobacteria</taxon>
        <taxon>Enterobacterales</taxon>
        <taxon>Enterobacteriaceae</taxon>
        <taxon>Candidatus Riesia</taxon>
    </lineage>
</organism>
<dbReference type="SUPFAM" id="SSF53254">
    <property type="entry name" value="Phosphoglycerate mutase-like"/>
    <property type="match status" value="1"/>
</dbReference>
<dbReference type="EMBL" id="CP001085">
    <property type="protein sequence ID" value="ADD79583.1"/>
    <property type="molecule type" value="Genomic_DNA"/>
</dbReference>
<feature type="active site" description="Proton donor/acceptor" evidence="6 7">
    <location>
        <position position="88"/>
    </location>
</feature>
<feature type="binding site" evidence="6 8">
    <location>
        <position position="99"/>
    </location>
    <ligand>
        <name>substrate</name>
    </ligand>
</feature>
<dbReference type="UniPathway" id="UPA00109">
    <property type="reaction ID" value="UER00186"/>
</dbReference>
<dbReference type="InterPro" id="IPR029033">
    <property type="entry name" value="His_PPase_superfam"/>
</dbReference>
<evidence type="ECO:0000256" key="5">
    <source>
        <dbReference type="ARBA" id="ARBA00023235"/>
    </source>
</evidence>
<feature type="binding site" evidence="6 8">
    <location>
        <begin position="115"/>
        <end position="116"/>
    </location>
    <ligand>
        <name>substrate</name>
    </ligand>
</feature>
<evidence type="ECO:0000256" key="7">
    <source>
        <dbReference type="PIRSR" id="PIRSR613078-1"/>
    </source>
</evidence>
<dbReference type="EC" id="5.4.2.11" evidence="6"/>
<dbReference type="KEGG" id="rip:RIEPE_0237"/>
<feature type="binding site" evidence="6 8">
    <location>
        <begin position="182"/>
        <end position="183"/>
    </location>
    <ligand>
        <name>substrate</name>
    </ligand>
</feature>